<evidence type="ECO:0000313" key="3">
    <source>
        <dbReference type="Proteomes" id="UP000036902"/>
    </source>
</evidence>
<reference evidence="3" key="1">
    <citation type="submission" date="2016-03" db="EMBL/GenBank/DDBJ databases">
        <authorList>
            <person name="Ma C."/>
            <person name="Zhou S."/>
            <person name="Yang G."/>
        </authorList>
    </citation>
    <scope>NUCLEOTIDE SEQUENCE [LARGE SCALE GENOMIC DNA]</scope>
    <source>
        <strain evidence="3">SgZ-1</strain>
    </source>
</reference>
<dbReference type="SUPFAM" id="SSF75304">
    <property type="entry name" value="Amidase signature (AS) enzymes"/>
    <property type="match status" value="1"/>
</dbReference>
<dbReference type="PANTHER" id="PTHR11895">
    <property type="entry name" value="TRANSAMIDASE"/>
    <property type="match status" value="1"/>
</dbReference>
<dbReference type="EMBL" id="CP014646">
    <property type="protein sequence ID" value="AMO35770.1"/>
    <property type="molecule type" value="Genomic_DNA"/>
</dbReference>
<feature type="domain" description="Amidase" evidence="1">
    <location>
        <begin position="24"/>
        <end position="439"/>
    </location>
</feature>
<evidence type="ECO:0000259" key="1">
    <source>
        <dbReference type="Pfam" id="PF01425"/>
    </source>
</evidence>
<proteinExistence type="predicted"/>
<protein>
    <submittedName>
        <fullName evidence="2">2-amino-5-chloromuconate deaminase</fullName>
    </submittedName>
</protein>
<dbReference type="PANTHER" id="PTHR11895:SF176">
    <property type="entry name" value="AMIDASE AMID-RELATED"/>
    <property type="match status" value="1"/>
</dbReference>
<name>A0A140IDE5_9RHOO</name>
<dbReference type="Pfam" id="PF01425">
    <property type="entry name" value="Amidase"/>
    <property type="match status" value="1"/>
</dbReference>
<accession>A0A140IDE5</accession>
<dbReference type="AlphaFoldDB" id="A0A140IDE5"/>
<organism evidence="2 3">
    <name type="scientific">Thauera humireducens</name>
    <dbReference type="NCBI Taxonomy" id="1134435"/>
    <lineage>
        <taxon>Bacteria</taxon>
        <taxon>Pseudomonadati</taxon>
        <taxon>Pseudomonadota</taxon>
        <taxon>Betaproteobacteria</taxon>
        <taxon>Rhodocyclales</taxon>
        <taxon>Zoogloeaceae</taxon>
        <taxon>Thauera</taxon>
    </lineage>
</organism>
<dbReference type="Gene3D" id="3.90.1300.10">
    <property type="entry name" value="Amidase signature (AS) domain"/>
    <property type="match status" value="1"/>
</dbReference>
<keyword evidence="3" id="KW-1185">Reference proteome</keyword>
<evidence type="ECO:0000313" key="2">
    <source>
        <dbReference type="EMBL" id="AMO35770.1"/>
    </source>
</evidence>
<dbReference type="STRING" id="1134435.AC731_001695"/>
<gene>
    <name evidence="2" type="ORF">AC731_001695</name>
</gene>
<dbReference type="InterPro" id="IPR036928">
    <property type="entry name" value="AS_sf"/>
</dbReference>
<dbReference type="GO" id="GO:0003824">
    <property type="term" value="F:catalytic activity"/>
    <property type="evidence" value="ECO:0007669"/>
    <property type="project" value="InterPro"/>
</dbReference>
<dbReference type="RefSeq" id="WP_048708874.1">
    <property type="nucleotide sequence ID" value="NZ_CP014646.1"/>
</dbReference>
<dbReference type="KEGG" id="thu:AC731_001695"/>
<dbReference type="InterPro" id="IPR023631">
    <property type="entry name" value="Amidase_dom"/>
</dbReference>
<dbReference type="InterPro" id="IPR000120">
    <property type="entry name" value="Amidase"/>
</dbReference>
<sequence>MDTSYLPLAEHARRLRHREQTAVELVEHCTRNFLRTEDRLNAYKTWDGDRARKLAEASDALFAQGVDLGPLMGIPVSVKDLYGVPGLPVFAGSAEQLPEAWQAAGPVISSLQRQLGIVVGKTHTVEFAFGGIGVNAHWGTPFNPWSAAEHRAPGGSSSGAGVSLVQGSALLALGTDTAGSVRVPASMTGQVGLKTTYGRWSLDGIVPLSSSLDTPGLLARTVEDLAFAFSAIDDRGLRVASPGTPRPLDGLRIGVPDNFFWHDIDSSIGALVESTIERLAQAGARIVRLQLSHCDEAYEIFRQGGLAAPELAAYLNEHFPHKIDRLDPVVRARVQGADGISSVEYLRRKAVLKRCAAGATRIYDEVDVLLSPTVPISPPRLTDIAEVSAYGPANMMALRNTVISNLFGWCALTLPVGLDASRMPVGLQLMGPPMAEERLIGIALNIESLIGRGFDVLGRAPALA</sequence>
<dbReference type="Proteomes" id="UP000036902">
    <property type="component" value="Chromosome"/>
</dbReference>